<feature type="region of interest" description="Disordered" evidence="1">
    <location>
        <begin position="1"/>
        <end position="47"/>
    </location>
</feature>
<name>A0A1Y1Y959_9PLEO</name>
<dbReference type="PANTHER" id="PTHR37538">
    <property type="entry name" value="BTB DOMAIN-CONTAINING PROTEIN"/>
    <property type="match status" value="1"/>
</dbReference>
<evidence type="ECO:0000256" key="1">
    <source>
        <dbReference type="SAM" id="MobiDB-lite"/>
    </source>
</evidence>
<comment type="caution">
    <text evidence="2">The sequence shown here is derived from an EMBL/GenBank/DDBJ whole genome shotgun (WGS) entry which is preliminary data.</text>
</comment>
<proteinExistence type="predicted"/>
<gene>
    <name evidence="2" type="ORF">BCR34DRAFT_669645</name>
</gene>
<dbReference type="EMBL" id="MCFA01000305">
    <property type="protein sequence ID" value="ORX94550.1"/>
    <property type="molecule type" value="Genomic_DNA"/>
</dbReference>
<organism evidence="2 3">
    <name type="scientific">Clohesyomyces aquaticus</name>
    <dbReference type="NCBI Taxonomy" id="1231657"/>
    <lineage>
        <taxon>Eukaryota</taxon>
        <taxon>Fungi</taxon>
        <taxon>Dikarya</taxon>
        <taxon>Ascomycota</taxon>
        <taxon>Pezizomycotina</taxon>
        <taxon>Dothideomycetes</taxon>
        <taxon>Pleosporomycetidae</taxon>
        <taxon>Pleosporales</taxon>
        <taxon>Lindgomycetaceae</taxon>
        <taxon>Clohesyomyces</taxon>
    </lineage>
</organism>
<dbReference type="Gene3D" id="3.30.710.10">
    <property type="entry name" value="Potassium Channel Kv1.1, Chain A"/>
    <property type="match status" value="1"/>
</dbReference>
<accession>A0A1Y1Y959</accession>
<dbReference type="Proteomes" id="UP000193144">
    <property type="component" value="Unassembled WGS sequence"/>
</dbReference>
<reference evidence="2 3" key="1">
    <citation type="submission" date="2016-07" db="EMBL/GenBank/DDBJ databases">
        <title>Pervasive Adenine N6-methylation of Active Genes in Fungi.</title>
        <authorList>
            <consortium name="DOE Joint Genome Institute"/>
            <person name="Mondo S.J."/>
            <person name="Dannebaum R.O."/>
            <person name="Kuo R.C."/>
            <person name="Labutti K."/>
            <person name="Haridas S."/>
            <person name="Kuo A."/>
            <person name="Salamov A."/>
            <person name="Ahrendt S.R."/>
            <person name="Lipzen A."/>
            <person name="Sullivan W."/>
            <person name="Andreopoulos W.B."/>
            <person name="Clum A."/>
            <person name="Lindquist E."/>
            <person name="Daum C."/>
            <person name="Ramamoorthy G.K."/>
            <person name="Gryganskyi A."/>
            <person name="Culley D."/>
            <person name="Magnuson J.K."/>
            <person name="James T.Y."/>
            <person name="O'Malley M.A."/>
            <person name="Stajich J.E."/>
            <person name="Spatafora J.W."/>
            <person name="Visel A."/>
            <person name="Grigoriev I.V."/>
        </authorList>
    </citation>
    <scope>NUCLEOTIDE SEQUENCE [LARGE SCALE GENOMIC DNA]</scope>
    <source>
        <strain evidence="2 3">CBS 115471</strain>
    </source>
</reference>
<evidence type="ECO:0000313" key="3">
    <source>
        <dbReference type="Proteomes" id="UP000193144"/>
    </source>
</evidence>
<dbReference type="OrthoDB" id="3594103at2759"/>
<evidence type="ECO:0000313" key="2">
    <source>
        <dbReference type="EMBL" id="ORX94550.1"/>
    </source>
</evidence>
<dbReference type="AlphaFoldDB" id="A0A1Y1Y959"/>
<dbReference type="PANTHER" id="PTHR37538:SF4">
    <property type="entry name" value="PITSLRE SERINE_THREONINE-PROTEIN KINASE CDC2L1"/>
    <property type="match status" value="1"/>
</dbReference>
<protein>
    <recommendedName>
        <fullName evidence="4">BTB domain-containing protein</fullName>
    </recommendedName>
</protein>
<keyword evidence="3" id="KW-1185">Reference proteome</keyword>
<sequence length="501" mass="55735">MPKKKSTPKRSLDVKPEPLLDEQSTESTTSPQPTDHRPTISPYTSHPVAVTIGPGHRTYYVPQDRLQSIHDVARYSPYGGTVHLPNLDEGTSHVLVHYLYTGAYQTLGDAETVPGQGANIEFRRAISAYKAAYKYGLSGLQELARHELERFSTKLNIFDVVKAIEGDCLTLPYDDARFSEYLNKKAKVAFEQDHTVFARKDLFKHINDVAFAKVMAKCIVRLYNDKISSMLNANECISNAQDSLVEAARPEVCSDIPAVPVEACVLYDQRSPLQEAMVEDCSVPETIPVEDCIPYDQIQHLQEVVVEDCSAIDAVPTEEYIPDDQLSVIEEAQAPMYSTQDHPIEDTSLKEYPVEEEPMEDLSIAEDPVEEPMSQPVAECYMEQPTTEPVTEFYVEESVAEPVEDDPVEQYPVEGYATPATSGEEPVAANWSSGFKLESLNVKPVGRTTVSGEPVPDPASKSYTITEEKEVNSLTFQDALMNSTNKKPCTKPQCRKRPGCI</sequence>
<dbReference type="InterPro" id="IPR011333">
    <property type="entry name" value="SKP1/BTB/POZ_sf"/>
</dbReference>
<evidence type="ECO:0008006" key="4">
    <source>
        <dbReference type="Google" id="ProtNLM"/>
    </source>
</evidence>